<dbReference type="Pfam" id="PF07432">
    <property type="entry name" value="Hc1"/>
    <property type="match status" value="1"/>
</dbReference>
<keyword evidence="4" id="KW-1185">Reference proteome</keyword>
<comment type="caution">
    <text evidence="3">The sequence shown here is derived from an EMBL/GenBank/DDBJ whole genome shotgun (WGS) entry which is preliminary data.</text>
</comment>
<sequence length="59" mass="6538">MKSFESLKAIIQGAEKDALKFYLKGNKAAGTRLRNAMQQSKLLAQDVRKSVLAAKSKKK</sequence>
<reference evidence="3 4" key="1">
    <citation type="submission" date="2024-03" db="EMBL/GenBank/DDBJ databases">
        <title>Sequence of Lycoming College Course Isolates.</title>
        <authorList>
            <person name="Plotts O."/>
            <person name="Newman J."/>
        </authorList>
    </citation>
    <scope>NUCLEOTIDE SEQUENCE [LARGE SCALE GENOMIC DNA]</scope>
    <source>
        <strain evidence="3 4">CJB-3</strain>
    </source>
</reference>
<dbReference type="Proteomes" id="UP001378956">
    <property type="component" value="Unassembled WGS sequence"/>
</dbReference>
<gene>
    <name evidence="3" type="ORF">WAE58_04430</name>
</gene>
<comment type="function">
    <text evidence="1">Might have a role analogous to that of eukaryotic histone proteins.</text>
</comment>
<dbReference type="InterPro" id="IPR010886">
    <property type="entry name" value="Hc1"/>
</dbReference>
<name>A0ABU8NKA1_9SPHI</name>
<proteinExistence type="inferred from homology"/>
<protein>
    <submittedName>
        <fullName evidence="3">Histone H1</fullName>
    </submittedName>
</protein>
<evidence type="ECO:0000256" key="1">
    <source>
        <dbReference type="ARBA" id="ARBA00002333"/>
    </source>
</evidence>
<accession>A0ABU8NKA1</accession>
<dbReference type="EMBL" id="JBBEUB010000001">
    <property type="protein sequence ID" value="MEJ2901653.1"/>
    <property type="molecule type" value="Genomic_DNA"/>
</dbReference>
<dbReference type="RefSeq" id="WP_337715436.1">
    <property type="nucleotide sequence ID" value="NZ_JBBEUB010000001.1"/>
</dbReference>
<evidence type="ECO:0000313" key="3">
    <source>
        <dbReference type="EMBL" id="MEJ2901653.1"/>
    </source>
</evidence>
<comment type="similarity">
    <text evidence="2">Belongs to the histone H1/H5 family. HCT subfamily.</text>
</comment>
<evidence type="ECO:0000256" key="2">
    <source>
        <dbReference type="ARBA" id="ARBA00008424"/>
    </source>
</evidence>
<evidence type="ECO:0000313" key="4">
    <source>
        <dbReference type="Proteomes" id="UP001378956"/>
    </source>
</evidence>
<organism evidence="3 4">
    <name type="scientific">Pedobacter panaciterrae</name>
    <dbReference type="NCBI Taxonomy" id="363849"/>
    <lineage>
        <taxon>Bacteria</taxon>
        <taxon>Pseudomonadati</taxon>
        <taxon>Bacteroidota</taxon>
        <taxon>Sphingobacteriia</taxon>
        <taxon>Sphingobacteriales</taxon>
        <taxon>Sphingobacteriaceae</taxon>
        <taxon>Pedobacter</taxon>
    </lineage>
</organism>